<dbReference type="Proteomes" id="UP000746741">
    <property type="component" value="Unassembled WGS sequence"/>
</dbReference>
<protein>
    <submittedName>
        <fullName evidence="1">Uncharacterized protein</fullName>
    </submittedName>
</protein>
<dbReference type="AlphaFoldDB" id="A0A9X9WER3"/>
<evidence type="ECO:0000313" key="4">
    <source>
        <dbReference type="Proteomes" id="UP001138708"/>
    </source>
</evidence>
<accession>A0A9X9WER3</accession>
<organism evidence="1 4">
    <name type="scientific">Neoroseomonas oryzicola</name>
    <dbReference type="NCBI Taxonomy" id="535904"/>
    <lineage>
        <taxon>Bacteria</taxon>
        <taxon>Pseudomonadati</taxon>
        <taxon>Pseudomonadota</taxon>
        <taxon>Alphaproteobacteria</taxon>
        <taxon>Acetobacterales</taxon>
        <taxon>Acetobacteraceae</taxon>
        <taxon>Neoroseomonas</taxon>
    </lineage>
</organism>
<gene>
    <name evidence="2" type="ORF">GWK15_10135</name>
    <name evidence="1" type="ORF">GXW75_06160</name>
</gene>
<keyword evidence="3" id="KW-1185">Reference proteome</keyword>
<dbReference type="EMBL" id="JAAEDK010000010">
    <property type="protein sequence ID" value="MBR0658823.1"/>
    <property type="molecule type" value="Genomic_DNA"/>
</dbReference>
<dbReference type="EMBL" id="JAAVUP010000002">
    <property type="protein sequence ID" value="NKE17301.1"/>
    <property type="molecule type" value="Genomic_DNA"/>
</dbReference>
<evidence type="ECO:0000313" key="3">
    <source>
        <dbReference type="Proteomes" id="UP000746741"/>
    </source>
</evidence>
<dbReference type="Proteomes" id="UP001138708">
    <property type="component" value="Unassembled WGS sequence"/>
</dbReference>
<dbReference type="RefSeq" id="WP_168041162.1">
    <property type="nucleotide sequence ID" value="NZ_JAAEDK010000010.1"/>
</dbReference>
<reference evidence="1" key="3">
    <citation type="journal article" date="2021" name="Syst. Appl. Microbiol.">
        <title>Roseomonas hellenica sp. nov., isolated from roots of wild-growing Alkanna tinctoria.</title>
        <authorList>
            <person name="Rat A."/>
            <person name="Naranjo H.D."/>
            <person name="Lebbe L."/>
            <person name="Cnockaert M."/>
            <person name="Krigas N."/>
            <person name="Grigoriadou K."/>
            <person name="Maloupa E."/>
            <person name="Willems A."/>
        </authorList>
    </citation>
    <scope>NUCLEOTIDE SEQUENCE</scope>
    <source>
        <strain evidence="1">LMG 31161</strain>
    </source>
</reference>
<comment type="caution">
    <text evidence="1">The sequence shown here is derived from an EMBL/GenBank/DDBJ whole genome shotgun (WGS) entry which is preliminary data.</text>
</comment>
<reference evidence="2 3" key="2">
    <citation type="submission" date="2020-02" db="EMBL/GenBank/DDBJ databases">
        <authorList>
            <person name="Sun Q."/>
            <person name="Inoue M."/>
        </authorList>
    </citation>
    <scope>NUCLEOTIDE SEQUENCE [LARGE SCALE GENOMIC DNA]</scope>
    <source>
        <strain evidence="2 3">KCTC 22478</strain>
    </source>
</reference>
<proteinExistence type="predicted"/>
<evidence type="ECO:0000313" key="1">
    <source>
        <dbReference type="EMBL" id="MBR0658823.1"/>
    </source>
</evidence>
<reference evidence="1" key="1">
    <citation type="submission" date="2020-01" db="EMBL/GenBank/DDBJ databases">
        <authorList>
            <person name="Rat A."/>
        </authorList>
    </citation>
    <scope>NUCLEOTIDE SEQUENCE</scope>
    <source>
        <strain evidence="1">LMG 31161</strain>
    </source>
</reference>
<sequence length="65" mass="6052">MRRFGFFVMVAGLGVAGMAFAGIAGEELGVVGGIAASVLGAGAVVAGPDADLGLPSTGEDGGGAE</sequence>
<name>A0A9X9WER3_9PROT</name>
<evidence type="ECO:0000313" key="2">
    <source>
        <dbReference type="EMBL" id="NKE17301.1"/>
    </source>
</evidence>